<dbReference type="RefSeq" id="WP_248835706.1">
    <property type="nucleotide sequence ID" value="NZ_JAJEQE010000040.1"/>
</dbReference>
<feature type="region of interest" description="Disordered" evidence="1">
    <location>
        <begin position="756"/>
        <end position="800"/>
    </location>
</feature>
<feature type="chain" id="PRO_5046151513" evidence="2">
    <location>
        <begin position="24"/>
        <end position="963"/>
    </location>
</feature>
<gene>
    <name evidence="3" type="ORF">LKD42_10895</name>
</gene>
<protein>
    <submittedName>
        <fullName evidence="3">Leucine-rich repeat domain-containing protein</fullName>
    </submittedName>
</protein>
<evidence type="ECO:0000256" key="2">
    <source>
        <dbReference type="SAM" id="SignalP"/>
    </source>
</evidence>
<accession>A0ABS8EXS8</accession>
<organism evidence="3 4">
    <name type="scientific">Hominisplanchenecus faecis</name>
    <dbReference type="NCBI Taxonomy" id="2885351"/>
    <lineage>
        <taxon>Bacteria</taxon>
        <taxon>Bacillati</taxon>
        <taxon>Bacillota</taxon>
        <taxon>Clostridia</taxon>
        <taxon>Lachnospirales</taxon>
        <taxon>Lachnospiraceae</taxon>
        <taxon>Hominisplanchenecus</taxon>
    </lineage>
</organism>
<dbReference type="SUPFAM" id="SSF52058">
    <property type="entry name" value="L domain-like"/>
    <property type="match status" value="1"/>
</dbReference>
<name>A0ABS8EXS8_9FIRM</name>
<dbReference type="InterPro" id="IPR032675">
    <property type="entry name" value="LRR_dom_sf"/>
</dbReference>
<dbReference type="Proteomes" id="UP001299235">
    <property type="component" value="Unassembled WGS sequence"/>
</dbReference>
<keyword evidence="2" id="KW-0732">Signal</keyword>
<comment type="caution">
    <text evidence="3">The sequence shown here is derived from an EMBL/GenBank/DDBJ whole genome shotgun (WGS) entry which is preliminary data.</text>
</comment>
<keyword evidence="4" id="KW-1185">Reference proteome</keyword>
<sequence length="963" mass="105634">MKKTAFLLVLALLLQILLPPSMAGNVMAASAEKTVQTQAADGDQLKSLYDTYYLGACKKTGDYDHLYDGYEVKLYLRTSADSLQSQEADAFKATIGGKEYAVGEVAQDYTLYGKDDYDYYEISVPILDDVSGTKEVSLTYPGKSGSKTVGGLSITLKKEDYFTTKGSKEVKVENTKNPIYTSSITGNAQVTAYWVSAFCEKEDQTIKKSYLVNADGKDSKQYGLNTKIMQIYQDTDSGRVQDDRYPAKKMPFDENGDSDVYNTQYTYGIMAGFQNGAIIEEAIPNGTYNMVLETESGCKTVIKNAVISTDKPIILGMMDSEASQGNASNESNLYGNDKEIHTDKHGNYVAAYVYGLNLNDEVAKYVKPYFAERSYDFTDGNVSYNDTIVGTYSKENGYEVANDGIFYVINTKSGKKRFLCSLDLSEYEAKYGTGSVVIANENLAKGLNISFQRPVLYARQLDAFSQTNCVYIADDIANAGDTVSVTVKADDNENRKELNCKVQEDASGVKKQKYFEVTRADIESLGSENGYFSITEISVNGKTYEAPGTKNLNGLFPVYVDMEYQPGNQTGSTSNGVFYVGNYTKDQDVVLEFHHKNEIRTVLEISIPKGTQKYLLTAEDMKSLTEGEEYSYCIRQAGDRHAVLLRSKQRVEEGFEAAGISMTGYPATPSTTVTLEYGDSTAKLFYCVMTEQNFQSKYDYQTELVPDNQWIAYAGAFTPFAGMTKSGTMMILTKVVNAAGTKAKYAYYDVEVRAGAGNDQDDDHKDDNGDKGNSNGTNSGNQGNNGNQNTNNGNQNTDGTLAVGTVKEVKGQKYKVLSASTVAFVGVINGKTKKVNIPKTVQINKKTYKVVQIAKNALKGSDVQTVVIGANVTAIQDQAFAGCKKLKKVTVGANVKSIGKAAFKDCKNLKNITVKSTKLKTVKANALKGINKKATIKVPAKKLKNYQKLFRKKGQSSSVKIKK</sequence>
<evidence type="ECO:0000256" key="1">
    <source>
        <dbReference type="SAM" id="MobiDB-lite"/>
    </source>
</evidence>
<dbReference type="InterPro" id="IPR026906">
    <property type="entry name" value="LRR_5"/>
</dbReference>
<feature type="compositionally biased region" description="Low complexity" evidence="1">
    <location>
        <begin position="771"/>
        <end position="800"/>
    </location>
</feature>
<evidence type="ECO:0000313" key="4">
    <source>
        <dbReference type="Proteomes" id="UP001299235"/>
    </source>
</evidence>
<proteinExistence type="predicted"/>
<dbReference type="EMBL" id="JAJEQE010000040">
    <property type="protein sequence ID" value="MCC2149754.1"/>
    <property type="molecule type" value="Genomic_DNA"/>
</dbReference>
<dbReference type="Gene3D" id="3.80.10.10">
    <property type="entry name" value="Ribonuclease Inhibitor"/>
    <property type="match status" value="1"/>
</dbReference>
<reference evidence="3 4" key="1">
    <citation type="submission" date="2021-10" db="EMBL/GenBank/DDBJ databases">
        <title>Anaerobic single-cell dispensing facilitates the cultivation of human gut bacteria.</title>
        <authorList>
            <person name="Afrizal A."/>
        </authorList>
    </citation>
    <scope>NUCLEOTIDE SEQUENCE [LARGE SCALE GENOMIC DNA]</scope>
    <source>
        <strain evidence="3 4">CLA-AA-H246</strain>
    </source>
</reference>
<evidence type="ECO:0000313" key="3">
    <source>
        <dbReference type="EMBL" id="MCC2149754.1"/>
    </source>
</evidence>
<feature type="signal peptide" evidence="2">
    <location>
        <begin position="1"/>
        <end position="23"/>
    </location>
</feature>
<dbReference type="Pfam" id="PF13306">
    <property type="entry name" value="LRR_5"/>
    <property type="match status" value="1"/>
</dbReference>